<sequence>MFRRNNRSVFSSVSRNVRRAQAAILRANRNNAKWMKRYTERQREQQDRFARFRAAIRKAFSFVPMLRSGLSVVWATMTSLFVSMFATPPTRPIRVAVNRDGMLGSSRKRRRQRRKNARSKAKAETGNTYENLEPRQLLAVDLPVFPALGGVDNTGTAGSTIHSGGRTFVHDLTANQYAKALDQVDTLYYGLYSVEFGMDGSASPVSFTASDLTISGNTATWLRNDVPFKPTSSAPVQSVTGRMVIDFTDATDSSVLSGSSLPAGYDVPSGNTVHGRPHTEGGAVLAVRESDQDFNANVKFEVFSGGSWIPAKTFFDANTDSSMNGKLFTSFYGGYWQEKDPNLAGLAPTPDASADTWALSSNGIDAVVEINSSEEFRYPLSLMESISITGSADADKLIVDQTTPITELISFDGADPTSGLGDSLEVINAPSGAAVFNYLDASSGDIVVPGAGTISYTGLEPIAYTSAGGTLAFNFPAVANDVTVTTSGANIVLTTSTFENTTVSLAGITDISFNGNVATDKVTIGSPLIGLNVNLNVEEVTLDADIGGTVTGTAAVVNVTANGVVQDGVDVAASGATINVGAGTFVENVTISQPVTLLGTGLTSIIEPTGGSAIELTASAALDVVTIDGFLISGAGGGVRGIYADDIGSALVGSLVVGNVTVQDFSTHGIAVFGTSLGAPTTPSNLTVSVSSSTVQGNGVGAGGDGDLIFWSGGDVTLDTVMVNGTSSPAAENGIQFRSDTGSIGNVILTDVTVTGSYEKTPLAVYNYDDVAGLVATGVVVTADSVVFNRSVAIEGIGSGDVELSGMDLTGAPDPALIAMGTSGTTGPNVLTGGDEDTVFFGADGDDTINGGDGDDTSFYPFSPRADYTISQTTDAKGRVTAFTSIDDNVGTGLDDGTDTLSSIEILSFSDVVLDLNQNVQQFNVGNELIGTFDTIQEAIVASSPGETIRVFSDIYIEDVTIPNNSDITLELEGTVQGDFSGLDDGSTVKAIGNLVIGEGGSFAGFAHIGTLLTEANKVTLKDANTASLGEQTTVATGGELEADNAVRLSGSDVLTGSGLVDGDVQLYNGTVTGNLTVEGQLNGAIGGTGSSAQGVVSAGNSPGVMNVGDLSLTSGDTFVVEVDGTAGAGVAGGHDLTNVAASFGGGGVVSLGSATLDPTQSVAGPLPSDGVYTIIDNDGVDAVTGEFDGLPEGATIALGGQTLVITYVGGDGNDVMLFTAGMAEIEFANGGEPDDSSAEGEGGTGGTTPTILVNGDLTGIPAAYRTVTFSLTPGSATPGFADDFTLDASFTIPAGDYSTTTGFDLTEYDSAGLQSGDVGFTDPVLEINQDTLIEGIEDFSFDFDGIGIALTNGPTTDLDGDASSRNGTTHNIVDDDFVRVTIQDATVTEGTTVMGTVLVETSSDNGVWDNSATIAPGSTISFSISDAGTGDAVNPDDFTYVTTSFTLDDTSVFTPSGLMLAFTMPTVDDAVVEGTETVDLVVDNISSTAGLSTSNPLNSQVVTDDGVITIEDNDVAVWNLTQATSPVVEGGSVAYTFSLTASGSGTGPFLFQAGETASVEVQVTDITTVYGVDYDNAVTAIQNAVTAWNAANPTAGSLAATFAGGAAPVVLTYLAGSDGVGGGADTAMTPDLIVNVTATDDSLVEGSETVDITIDNPGSTTGADVRLAGDDGTGTVVPDITVTTEITDNDLAEWNLTQATSPVVEGGSVAYTFSLTASGSGTGPFLFQAGETASVEVQVTDITTVYGVDYDNAVTAIQNAVTAWNAANPTAGSLAATFAGGAAPVVLTYLAGSDGVGGGADTAMTPDLIVNVTATDDSLVEGSETVDITIDNPGSTTGADVRLAGDDGTGTVVPDITVTTEITDNDLAEWNLTQATSPVVEGGSVAYTFSLTASGSGTGPFLFQAGETASVEVQVTDITTVYGVDYDNAVTAIQNAVTAWNAANPTAGSLAATFAGGAAPVVLTYLAGSDGVGGGADTAMTPDLIVNVTATDDSLVEGSETVDITIDNPGSTTGADVRLAGDDGTGTVVPDITVTTEITDNDLAEWNLTQATSPVVEGGSVAYTFSLTASGSGTGPFLFQAGETASVEVQVTDITTVYGVDYDNAVTAIQNAVTAWNAANPTAGSLAATFAGGAAPVVLTYLAGSDGVGGGADTAMTPDLIVNVTATDDSLVEGSETVDITIDNPGSTTGADVRLAGDDGTGTVVPDITVTTEITDNDLAEWNLTQATSPVVEGGSVAYTFSLTASGSGTGPFLFQAGETASVEVQVTDITTVYGVDYDNAVTAIQNAVTAWNAANPTAGSLAATFAGGAAPVVLTYLAGSDGVGGGADTAMTPDLIVNVTATDDSLVEGSETVDITIDNPGSTTGADVRLAGDDGTGTVVPDITVTTEITDNDLAEWNLTQATSPVVEGGSVAYTFSLTASGSGTGPFLFQAGETASVEVQVTDITTVYGVDYDNAVTAIQNAVTAWNAANPTAGSLAATFAGGAAPVVLTYLAGSDGVGGGADTAMTPDLIVNVTATDDSLVEGSETVDITIDNPGSTTGADVRLAGDDGTGTVVPDITVTTEITDNDSANWTLTETTTGLIDEGDAAVYELTLNGSASGMPSAAAVQSGDNASITMALGLLGPTSLNDFDEFTDADILGAQLLDETSPLAMAIQDAVDAYNLAAGTSPMDPDSFDFDAGAGEVTFYGDSVQTAPTLTIDLNTFEDDGFEQGAGALKHLSNFVEPNEDFTVSISDPQFNGVSATPEITATGPNTVMTTIVDNDTTEVSIMKLNDAQEGNDGDLTNEAIIDGRFKISLSNPSQNTITVTLTDGLGSLIINNGTASNNGVPTPGGDDYANSSLSDVTFSPGSVLEIASVDVKDDMVVEGTETVIATVTSITDVTGTLNPGAISISSTDEASLDIIDDDSAVLTVVDMTEDEETGMITFTVELDKDVQDGFSVDYSVTDVSTEAADFTGALTGTLNFAGTAGETETFTIGINDDMIVEGDETFTVNLGNVVPVSVSPASLIDATDTATGTITNTDTADLTVTDVTEDEENGTMTFTVTLDNPVEGGFDVDWSTANVSTENADFDPSGLPSGTITFAGTAGETQAITINIEDDMIVEGDETFTLSLSNVDTSLSTSGGTPGTPPADNADIDATDTATGTITNTDTADLTVTDVTEDEENGTMTFTVTLDNPVEGGFDVDWSTANVSTENADFDPSGLPSGTITFAGTAGETQAITINIEDDMIVEGDETFTLSLSNVDTSLSTSGGTPGTPPADNADIDATDTATGTITNTDTADLTVTDVTEDEENGTMTFTVTLDNPVEGGFDVDWSTANVSTENADFDPSGLPSGTITFAGTAGETQAITINIEDDMIVEGDETFTLSLSNVDTSLSTSGGTPGTPPADNADIDATDTATGTITNTDTADLTVTDVTEDEENGTMTFTVTLDNPVEGGFDVDWSTANVSTENADFDPSGLPSGTITFAGTAGETQAITINIEDDMIVEGDETFTLSLSNVDTSLSTSGGTPGTPPADNADIDATDTATGTITNTDTADLTVTDVTEDEENGTMTFTVTLDNPVEGGFDVDWSTANVSTENADFDPSGLPSGTITFAGTAGETQAITINIEDDMIVEGDETFTLSLSNVDTSLSTSGGTPGTPPADNADIDATDTATGTITNTDTADLTVTDVTEDEENGTMTFTVTLDNPVEGGFDVDWSTANVSTENADFDPSGLPSGTITFAGTAGETQAITINIEDDMIVEGDETFTLSLSNVDTSLSTSGGTPGTPPADNADIDATDTATGTITNTDTADLTVTDVTEDEENGTMTFTVTLDNPVEGGFDVDWSTANVSTENADFDPSGLPSGTITFAGTAGETQAITINIEDDMIVEGDETFTLSLSNVDTSLSTSGGTPGTPPADNADIDATDTATGTITNTDTADLTVGDVSVNEDLGTVEVTVTLDNPVEGGFNVDYVLTDGSAVSPGDYISTGGTLSFAGGMGETQTITIPIGIDMLVEANETFTVSLTNVDTSVGTGTPNPDNADISVTDTGTVTILNDDTANVTIDDILVQEGDSGTSVATFTVSIDKLSDQDITVDWMTMDDTAMAGSDYVAGSGTVTIPAGQLTAEIDVTINGDTDVEPDEDFKVVLSNPTYALDPGDSNPLTGGPNADAGPGAAQVEITDDVGIGTINNDDALIEFEVDESIKSEDGTGGPGPILLVRGDLTDTIAADRTITLQIVGGTAIRNVDYIFGDSASGPITFYVPDGDYSAGMGFDLTLYDLNGELVSVSGLDPVLNVINDAILEGDESLTIDINGEGNVFEVGDADGINGTNKDTDHVIGDNETATVSVIPMQTVTEESGAQTFDVVLNTFGDGPGGTATLATGMITPFGIQSPISITADVVDDGDGTATPGATSPGDFDYSTQSITFNPGDGDGETRTLTITPTSDVVVEADETVDVDFDNTEAGFGGFADSQVTYVAGDVTILDDDSATVSISGTTDADETGSVPGQFTVTQTAVSSTDADLTYSVTVGSTASDGGVDYTTLSGTVTILAGSTTAVIDVTGIVDDGIVEADEIVEVMLTGITAGDPQITIDTGNDTDSIAILDDDSATVSISGTTDADETGSVPGQFTVTQTAVSSTDTDLTYSVTVGSTASDGGVDYTTLSGTVTILAGSTTAVIDVTGIVDDGIVEADEIVEVMLTGITAGDPQITIDTGNDTDSIAILDDDSATVSISGTTDADETGSVPGQFTVTQTAVSSTDTDLTYSVTVGSTASDGGVDYTTLSGTVTILAGSTTAVIDVTGIVDDGIVEADEIVEVMLTGITAGDPQITIDTGNDTDSIAILDDDSATVSISGTTDADETGSVPGQFTVTQTAVSSTDTDLTYSVTVGSTASDGGVDYTTLSGTVTILAGSTTAVIDVTGIVDDGIVEADEIVEVMLTGITAGDPQITIDTGNDTDSIAILDDDSATVSISGTTDADETGSVPGQFTVTQTAVSSTDTDLTYSVTVGSTASDGGVDYTTLSGTVTILAGSTTAVIDVTGIVDDGIVEADEIVEVMLTGITAGDPQITIDTGNDTDSIAILDNDSATVTLTEVGPDPIAEPSGVASYTLALNGATSSSTPTVVDFSTAGVALRVAGAAPHQTQDYSIWIDDGFGNYSEVTGDSFTIPAGVSSVDVQIRVEDDLVVELTEDVVLTLDGSAGDPVAMGDPSITLGSTLGGSTDITDNDTAQIIIKVLDGTASETALGDPAEIGQFTVRLVVPGSVTSSNPLGTPAPVSYNITVGFEAFGGTAVNGVDYDSLPTTVFFAPGVTDNTINITPEFDLDVEGPESVIVTLDETSESTTAFSGIPFDVQVSDTGDCDSATIIIADDDVAPAVDGIYVNNSLPASGGVASGQWDAEFRDQVDGSDDGSTFGYELTGRADQLETIPWINVDELVVTFDSSIDIASLDLGDFVVSPSIGDGGNSIPGQKIIGGSPVDGVIPTITGFTLEGSNAVRLALSSVLDPAIIELNVNASGITFDGGARTGTDLAYTFRALPGDVVESGALRVQTADLLDLVTSGRINASIGSPNYSFRANVDGNFRIQTADILAINERLNDVLVPPAAPSMASFIGSPETMPQETDKTASKRSAQMLVESISKMLLSGAQSTSSDAVVTASTERDSAIVQKKVTAVDEVFADRDTTSSMLEDFDWIR</sequence>
<feature type="domain" description="Calx-beta" evidence="6">
    <location>
        <begin position="4463"/>
        <end position="4564"/>
    </location>
</feature>
<evidence type="ECO:0000256" key="4">
    <source>
        <dbReference type="SAM" id="MobiDB-lite"/>
    </source>
</evidence>
<keyword evidence="8" id="KW-1185">Reference proteome</keyword>
<keyword evidence="1" id="KW-0732">Signal</keyword>
<dbReference type="EMBL" id="CP042912">
    <property type="protein sequence ID" value="QEG20848.1"/>
    <property type="molecule type" value="Genomic_DNA"/>
</dbReference>
<dbReference type="Proteomes" id="UP000322214">
    <property type="component" value="Chromosome"/>
</dbReference>
<feature type="domain" description="Calx-beta" evidence="6">
    <location>
        <begin position="3529"/>
        <end position="3628"/>
    </location>
</feature>
<keyword evidence="5" id="KW-0812">Transmembrane</keyword>
<feature type="region of interest" description="Disordered" evidence="4">
    <location>
        <begin position="3888"/>
        <end position="3916"/>
    </location>
</feature>
<dbReference type="InterPro" id="IPR011050">
    <property type="entry name" value="Pectin_lyase_fold/virulence"/>
</dbReference>
<dbReference type="RefSeq" id="WP_148618612.1">
    <property type="nucleotide sequence ID" value="NZ_CP042912.1"/>
</dbReference>
<feature type="transmembrane region" description="Helical" evidence="5">
    <location>
        <begin position="66"/>
        <end position="86"/>
    </location>
</feature>
<feature type="domain" description="Calx-beta" evidence="6">
    <location>
        <begin position="3401"/>
        <end position="3500"/>
    </location>
</feature>
<dbReference type="KEGG" id="mff:MFFC18_06990"/>
<evidence type="ECO:0000256" key="3">
    <source>
        <dbReference type="ARBA" id="ARBA00022837"/>
    </source>
</evidence>
<feature type="domain" description="Calx-beta" evidence="6">
    <location>
        <begin position="2901"/>
        <end position="2998"/>
    </location>
</feature>
<dbReference type="Gene3D" id="2.60.40.2030">
    <property type="match status" value="18"/>
</dbReference>
<dbReference type="OrthoDB" id="282736at2"/>
<feature type="region of interest" description="Disordered" evidence="4">
    <location>
        <begin position="3248"/>
        <end position="3276"/>
    </location>
</feature>
<evidence type="ECO:0000256" key="2">
    <source>
        <dbReference type="ARBA" id="ARBA00022737"/>
    </source>
</evidence>
<accession>A0A5B9P383</accession>
<feature type="compositionally biased region" description="Basic residues" evidence="4">
    <location>
        <begin position="106"/>
        <end position="120"/>
    </location>
</feature>
<dbReference type="InterPro" id="IPR038081">
    <property type="entry name" value="CalX-like_sf"/>
</dbReference>
<feature type="domain" description="Calx-beta" evidence="6">
    <location>
        <begin position="3145"/>
        <end position="3244"/>
    </location>
</feature>
<name>A0A5B9P383_9BACT</name>
<dbReference type="SUPFAM" id="SSF51126">
    <property type="entry name" value="Pectin lyase-like"/>
    <property type="match status" value="2"/>
</dbReference>
<keyword evidence="5" id="KW-1133">Transmembrane helix</keyword>
<protein>
    <submittedName>
        <fullName evidence="7">Calx-beta domain protein</fullName>
    </submittedName>
</protein>
<feature type="domain" description="Calx-beta" evidence="6">
    <location>
        <begin position="3017"/>
        <end position="3116"/>
    </location>
</feature>
<proteinExistence type="predicted"/>
<feature type="domain" description="Calx-beta" evidence="6">
    <location>
        <begin position="3657"/>
        <end position="3756"/>
    </location>
</feature>
<feature type="region of interest" description="Disordered" evidence="4">
    <location>
        <begin position="3376"/>
        <end position="3404"/>
    </location>
</feature>
<evidence type="ECO:0000256" key="5">
    <source>
        <dbReference type="SAM" id="Phobius"/>
    </source>
</evidence>
<keyword evidence="3" id="KW-0106">Calcium</keyword>
<reference evidence="7 8" key="1">
    <citation type="submission" date="2019-08" db="EMBL/GenBank/DDBJ databases">
        <title>Deep-cultivation of Planctomycetes and their phenomic and genomic characterization uncovers novel biology.</title>
        <authorList>
            <person name="Wiegand S."/>
            <person name="Jogler M."/>
            <person name="Boedeker C."/>
            <person name="Pinto D."/>
            <person name="Vollmers J."/>
            <person name="Rivas-Marin E."/>
            <person name="Kohn T."/>
            <person name="Peeters S.H."/>
            <person name="Heuer A."/>
            <person name="Rast P."/>
            <person name="Oberbeckmann S."/>
            <person name="Bunk B."/>
            <person name="Jeske O."/>
            <person name="Meyerdierks A."/>
            <person name="Storesund J.E."/>
            <person name="Kallscheuer N."/>
            <person name="Luecker S."/>
            <person name="Lage O.M."/>
            <person name="Pohl T."/>
            <person name="Merkel B.J."/>
            <person name="Hornburger P."/>
            <person name="Mueller R.-W."/>
            <person name="Bruemmer F."/>
            <person name="Labrenz M."/>
            <person name="Spormann A.M."/>
            <person name="Op den Camp H."/>
            <person name="Overmann J."/>
            <person name="Amann R."/>
            <person name="Jetten M.S.M."/>
            <person name="Mascher T."/>
            <person name="Medema M.H."/>
            <person name="Devos D.P."/>
            <person name="Kaster A.-K."/>
            <person name="Ovreas L."/>
            <person name="Rohde M."/>
            <person name="Galperin M.Y."/>
            <person name="Jogler C."/>
        </authorList>
    </citation>
    <scope>NUCLEOTIDE SEQUENCE [LARGE SCALE GENOMIC DNA]</scope>
    <source>
        <strain evidence="7 8">FC18</strain>
    </source>
</reference>
<feature type="domain" description="Calx-beta" evidence="6">
    <location>
        <begin position="3785"/>
        <end position="3884"/>
    </location>
</feature>
<evidence type="ECO:0000313" key="7">
    <source>
        <dbReference type="EMBL" id="QEG20848.1"/>
    </source>
</evidence>
<evidence type="ECO:0000259" key="6">
    <source>
        <dbReference type="SMART" id="SM00237"/>
    </source>
</evidence>
<dbReference type="Pfam" id="PF03160">
    <property type="entry name" value="Calx-beta"/>
    <property type="match status" value="17"/>
</dbReference>
<dbReference type="InterPro" id="IPR003644">
    <property type="entry name" value="Calx_beta"/>
</dbReference>
<feature type="region of interest" description="Disordered" evidence="4">
    <location>
        <begin position="3120"/>
        <end position="3148"/>
    </location>
</feature>
<feature type="region of interest" description="Disordered" evidence="4">
    <location>
        <begin position="3760"/>
        <end position="3788"/>
    </location>
</feature>
<keyword evidence="2" id="KW-0677">Repeat</keyword>
<evidence type="ECO:0000313" key="8">
    <source>
        <dbReference type="Proteomes" id="UP000322214"/>
    </source>
</evidence>
<keyword evidence="5" id="KW-0472">Membrane</keyword>
<dbReference type="SMART" id="SM00237">
    <property type="entry name" value="Calx_beta"/>
    <property type="match status" value="11"/>
</dbReference>
<dbReference type="SUPFAM" id="SSF141072">
    <property type="entry name" value="CalX-like"/>
    <property type="match status" value="19"/>
</dbReference>
<gene>
    <name evidence="7" type="ORF">MFFC18_06990</name>
</gene>
<feature type="domain" description="Calx-beta" evidence="6">
    <location>
        <begin position="4034"/>
        <end position="4133"/>
    </location>
</feature>
<feature type="region of interest" description="Disordered" evidence="4">
    <location>
        <begin position="3504"/>
        <end position="3532"/>
    </location>
</feature>
<feature type="region of interest" description="Disordered" evidence="4">
    <location>
        <begin position="3632"/>
        <end position="3660"/>
    </location>
</feature>
<dbReference type="PANTHER" id="PTHR37494:SF1">
    <property type="entry name" value="STAPHYLOCOCCUS AUREUS SURFACE PROTEIN A"/>
    <property type="match status" value="1"/>
</dbReference>
<evidence type="ECO:0000256" key="1">
    <source>
        <dbReference type="ARBA" id="ARBA00022729"/>
    </source>
</evidence>
<feature type="region of interest" description="Disordered" evidence="4">
    <location>
        <begin position="98"/>
        <end position="128"/>
    </location>
</feature>
<dbReference type="GO" id="GO:0007154">
    <property type="term" value="P:cell communication"/>
    <property type="evidence" value="ECO:0007669"/>
    <property type="project" value="InterPro"/>
</dbReference>
<organism evidence="7 8">
    <name type="scientific">Mariniblastus fucicola</name>
    <dbReference type="NCBI Taxonomy" id="980251"/>
    <lineage>
        <taxon>Bacteria</taxon>
        <taxon>Pseudomonadati</taxon>
        <taxon>Planctomycetota</taxon>
        <taxon>Planctomycetia</taxon>
        <taxon>Pirellulales</taxon>
        <taxon>Pirellulaceae</taxon>
        <taxon>Mariniblastus</taxon>
    </lineage>
</organism>
<dbReference type="GO" id="GO:0016020">
    <property type="term" value="C:membrane"/>
    <property type="evidence" value="ECO:0007669"/>
    <property type="project" value="InterPro"/>
</dbReference>
<feature type="domain" description="Calx-beta" evidence="6">
    <location>
        <begin position="3273"/>
        <end position="3372"/>
    </location>
</feature>
<dbReference type="PANTHER" id="PTHR37494">
    <property type="entry name" value="HEMAGGLUTININ"/>
    <property type="match status" value="1"/>
</dbReference>
<feature type="region of interest" description="Disordered" evidence="4">
    <location>
        <begin position="1229"/>
        <end position="1250"/>
    </location>
</feature>
<feature type="domain" description="Calx-beta" evidence="6">
    <location>
        <begin position="3913"/>
        <end position="4010"/>
    </location>
</feature>